<gene>
    <name evidence="3" type="ORF">MCOS_LOCUS2473</name>
</gene>
<dbReference type="FunFam" id="3.10.110.10:FF:000026">
    <property type="entry name" value="Ubiquitin-conjugating enzyme E2 variant"/>
    <property type="match status" value="1"/>
</dbReference>
<organism evidence="3 4">
    <name type="scientific">Mesocestoides corti</name>
    <name type="common">Flatworm</name>
    <dbReference type="NCBI Taxonomy" id="53468"/>
    <lineage>
        <taxon>Eukaryota</taxon>
        <taxon>Metazoa</taxon>
        <taxon>Spiralia</taxon>
        <taxon>Lophotrochozoa</taxon>
        <taxon>Platyhelminthes</taxon>
        <taxon>Cestoda</taxon>
        <taxon>Eucestoda</taxon>
        <taxon>Cyclophyllidea</taxon>
        <taxon>Mesocestoididae</taxon>
        <taxon>Mesocestoides</taxon>
    </lineage>
</organism>
<evidence type="ECO:0000313" key="4">
    <source>
        <dbReference type="Proteomes" id="UP000267029"/>
    </source>
</evidence>
<keyword evidence="4" id="KW-1185">Reference proteome</keyword>
<evidence type="ECO:0000256" key="1">
    <source>
        <dbReference type="ARBA" id="ARBA00022786"/>
    </source>
</evidence>
<reference evidence="3 4" key="1">
    <citation type="submission" date="2018-10" db="EMBL/GenBank/DDBJ databases">
        <authorList>
            <consortium name="Pathogen Informatics"/>
        </authorList>
    </citation>
    <scope>NUCLEOTIDE SEQUENCE [LARGE SCALE GENOMIC DNA]</scope>
</reference>
<dbReference type="EMBL" id="UXSR01000408">
    <property type="protein sequence ID" value="VDD76470.1"/>
    <property type="molecule type" value="Genomic_DNA"/>
</dbReference>
<dbReference type="WBParaSite" id="MCU_008696-RA">
    <property type="protein sequence ID" value="MCU_008696-RA"/>
    <property type="gene ID" value="MCU_008696"/>
</dbReference>
<dbReference type="InterPro" id="IPR000608">
    <property type="entry name" value="UBC"/>
</dbReference>
<dbReference type="SMART" id="SM00212">
    <property type="entry name" value="UBCc"/>
    <property type="match status" value="1"/>
</dbReference>
<dbReference type="CDD" id="cd23807">
    <property type="entry name" value="UEV_UBE2V"/>
    <property type="match status" value="1"/>
</dbReference>
<dbReference type="AlphaFoldDB" id="A0A0R3U6Q3"/>
<sequence length="140" mass="15962">MDSKVIKPRRFYLIDELEAGQKGSNDGTISWGLENIGDFSLTNWNGMIVGPAKTPYQNKMYNLQIICGEEYPDKPPEVRFITRINMDGVDSTGQVDNVKVPSLRNWRRGMLIRNVLFDLRTMMAQKENSKLSQPPDGSCY</sequence>
<dbReference type="STRING" id="53468.A0A0R3U6Q3"/>
<dbReference type="SUPFAM" id="SSF54495">
    <property type="entry name" value="UBC-like"/>
    <property type="match status" value="1"/>
</dbReference>
<dbReference type="InterPro" id="IPR016135">
    <property type="entry name" value="UBQ-conjugating_enzyme/RWD"/>
</dbReference>
<evidence type="ECO:0000313" key="5">
    <source>
        <dbReference type="WBParaSite" id="MCU_008696-RA"/>
    </source>
</evidence>
<protein>
    <submittedName>
        <fullName evidence="5">UBIQUITIN_CONJUGAT_2 domain-containing protein</fullName>
    </submittedName>
</protein>
<name>A0A0R3U6Q3_MESCO</name>
<accession>A0A0R3U6Q3</accession>
<keyword evidence="1" id="KW-0833">Ubl conjugation pathway</keyword>
<proteinExistence type="predicted"/>
<dbReference type="PANTHER" id="PTHR24068">
    <property type="entry name" value="UBIQUITIN-CONJUGATING ENZYME E2"/>
    <property type="match status" value="1"/>
</dbReference>
<evidence type="ECO:0000259" key="2">
    <source>
        <dbReference type="PROSITE" id="PS50127"/>
    </source>
</evidence>
<dbReference type="Pfam" id="PF00179">
    <property type="entry name" value="UQ_con"/>
    <property type="match status" value="1"/>
</dbReference>
<reference evidence="5" key="2">
    <citation type="submission" date="2019-11" db="UniProtKB">
        <authorList>
            <consortium name="WormBaseParasite"/>
        </authorList>
    </citation>
    <scope>IDENTIFICATION</scope>
</reference>
<feature type="domain" description="UBC core" evidence="2">
    <location>
        <begin position="8"/>
        <end position="140"/>
    </location>
</feature>
<dbReference type="Proteomes" id="UP000267029">
    <property type="component" value="Unassembled WGS sequence"/>
</dbReference>
<dbReference type="OrthoDB" id="6508832at2759"/>
<evidence type="ECO:0000313" key="3">
    <source>
        <dbReference type="EMBL" id="VDD76470.1"/>
    </source>
</evidence>
<dbReference type="Gene3D" id="3.10.110.10">
    <property type="entry name" value="Ubiquitin Conjugating Enzyme"/>
    <property type="match status" value="1"/>
</dbReference>
<dbReference type="PROSITE" id="PS50127">
    <property type="entry name" value="UBC_2"/>
    <property type="match status" value="1"/>
</dbReference>